<protein>
    <submittedName>
        <fullName evidence="1">Uncharacterized protein</fullName>
    </submittedName>
</protein>
<name>A0A9K3J2U6_HELAN</name>
<evidence type="ECO:0000313" key="1">
    <source>
        <dbReference type="EMBL" id="KAF5807346.1"/>
    </source>
</evidence>
<dbReference type="Gramene" id="mRNA:HanXRQr2_Chr05g0232601">
    <property type="protein sequence ID" value="CDS:HanXRQr2_Chr05g0232601.1"/>
    <property type="gene ID" value="HanXRQr2_Chr05g0232601"/>
</dbReference>
<reference evidence="1" key="2">
    <citation type="submission" date="2020-06" db="EMBL/GenBank/DDBJ databases">
        <title>Helianthus annuus Genome sequencing and assembly Release 2.</title>
        <authorList>
            <person name="Gouzy J."/>
            <person name="Langlade N."/>
            <person name="Munos S."/>
        </authorList>
    </citation>
    <scope>NUCLEOTIDE SEQUENCE</scope>
    <source>
        <tissue evidence="1">Leaves</tissue>
    </source>
</reference>
<keyword evidence="2" id="KW-1185">Reference proteome</keyword>
<sequence>MFSFSKSDRAFGVSLLLSFIRRVPSKLSHTFFSICITSKLCFSCREDQYSRSKNMLLLDQFNSKSDRVILQPPKSGCLPGRRLIKRPS</sequence>
<gene>
    <name evidence="1" type="ORF">HanXRQr2_Chr05g0232601</name>
</gene>
<dbReference type="Proteomes" id="UP000215914">
    <property type="component" value="Unassembled WGS sequence"/>
</dbReference>
<organism evidence="1 2">
    <name type="scientific">Helianthus annuus</name>
    <name type="common">Common sunflower</name>
    <dbReference type="NCBI Taxonomy" id="4232"/>
    <lineage>
        <taxon>Eukaryota</taxon>
        <taxon>Viridiplantae</taxon>
        <taxon>Streptophyta</taxon>
        <taxon>Embryophyta</taxon>
        <taxon>Tracheophyta</taxon>
        <taxon>Spermatophyta</taxon>
        <taxon>Magnoliopsida</taxon>
        <taxon>eudicotyledons</taxon>
        <taxon>Gunneridae</taxon>
        <taxon>Pentapetalae</taxon>
        <taxon>asterids</taxon>
        <taxon>campanulids</taxon>
        <taxon>Asterales</taxon>
        <taxon>Asteraceae</taxon>
        <taxon>Asteroideae</taxon>
        <taxon>Heliantheae alliance</taxon>
        <taxon>Heliantheae</taxon>
        <taxon>Helianthus</taxon>
    </lineage>
</organism>
<accession>A0A9K3J2U6</accession>
<dbReference type="EMBL" id="MNCJ02000320">
    <property type="protein sequence ID" value="KAF5807346.1"/>
    <property type="molecule type" value="Genomic_DNA"/>
</dbReference>
<proteinExistence type="predicted"/>
<reference evidence="1" key="1">
    <citation type="journal article" date="2017" name="Nature">
        <title>The sunflower genome provides insights into oil metabolism, flowering and Asterid evolution.</title>
        <authorList>
            <person name="Badouin H."/>
            <person name="Gouzy J."/>
            <person name="Grassa C.J."/>
            <person name="Murat F."/>
            <person name="Staton S.E."/>
            <person name="Cottret L."/>
            <person name="Lelandais-Briere C."/>
            <person name="Owens G.L."/>
            <person name="Carrere S."/>
            <person name="Mayjonade B."/>
            <person name="Legrand L."/>
            <person name="Gill N."/>
            <person name="Kane N.C."/>
            <person name="Bowers J.E."/>
            <person name="Hubner S."/>
            <person name="Bellec A."/>
            <person name="Berard A."/>
            <person name="Berges H."/>
            <person name="Blanchet N."/>
            <person name="Boniface M.C."/>
            <person name="Brunel D."/>
            <person name="Catrice O."/>
            <person name="Chaidir N."/>
            <person name="Claudel C."/>
            <person name="Donnadieu C."/>
            <person name="Faraut T."/>
            <person name="Fievet G."/>
            <person name="Helmstetter N."/>
            <person name="King M."/>
            <person name="Knapp S.J."/>
            <person name="Lai Z."/>
            <person name="Le Paslier M.C."/>
            <person name="Lippi Y."/>
            <person name="Lorenzon L."/>
            <person name="Mandel J.R."/>
            <person name="Marage G."/>
            <person name="Marchand G."/>
            <person name="Marquand E."/>
            <person name="Bret-Mestries E."/>
            <person name="Morien E."/>
            <person name="Nambeesan S."/>
            <person name="Nguyen T."/>
            <person name="Pegot-Espagnet P."/>
            <person name="Pouilly N."/>
            <person name="Raftis F."/>
            <person name="Sallet E."/>
            <person name="Schiex T."/>
            <person name="Thomas J."/>
            <person name="Vandecasteele C."/>
            <person name="Vares D."/>
            <person name="Vear F."/>
            <person name="Vautrin S."/>
            <person name="Crespi M."/>
            <person name="Mangin B."/>
            <person name="Burke J.M."/>
            <person name="Salse J."/>
            <person name="Munos S."/>
            <person name="Vincourt P."/>
            <person name="Rieseberg L.H."/>
            <person name="Langlade N.B."/>
        </authorList>
    </citation>
    <scope>NUCLEOTIDE SEQUENCE</scope>
    <source>
        <tissue evidence="1">Leaves</tissue>
    </source>
</reference>
<dbReference type="AlphaFoldDB" id="A0A9K3J2U6"/>
<comment type="caution">
    <text evidence="1">The sequence shown here is derived from an EMBL/GenBank/DDBJ whole genome shotgun (WGS) entry which is preliminary data.</text>
</comment>
<evidence type="ECO:0000313" key="2">
    <source>
        <dbReference type="Proteomes" id="UP000215914"/>
    </source>
</evidence>